<sequence>MEPPDLAAKGFPMALKDGAVLCQASQWTLIAGGVLNILVNLPKTGTLYIRRVEAGSGEPDVAPDPDASASDASFHFMTMTALKPYAASFTEACDVYGYPEGDSALRIEMQGD</sequence>
<gene>
    <name evidence="1" type="ordered locus">Avi_2354</name>
</gene>
<evidence type="ECO:0000313" key="1">
    <source>
        <dbReference type="EMBL" id="ACM36676.1"/>
    </source>
</evidence>
<dbReference type="KEGG" id="avi:Avi_2354"/>
<proteinExistence type="predicted"/>
<dbReference type="EMBL" id="CP000633">
    <property type="protein sequence ID" value="ACM36676.1"/>
    <property type="molecule type" value="Genomic_DNA"/>
</dbReference>
<dbReference type="STRING" id="311402.Avi_2354"/>
<organism evidence="1 2">
    <name type="scientific">Allorhizobium ampelinum (strain ATCC BAA-846 / DSM 112012 / S4)</name>
    <name type="common">Agrobacterium vitis (strain S4)</name>
    <dbReference type="NCBI Taxonomy" id="311402"/>
    <lineage>
        <taxon>Bacteria</taxon>
        <taxon>Pseudomonadati</taxon>
        <taxon>Pseudomonadota</taxon>
        <taxon>Alphaproteobacteria</taxon>
        <taxon>Hyphomicrobiales</taxon>
        <taxon>Rhizobiaceae</taxon>
        <taxon>Rhizobium/Agrobacterium group</taxon>
        <taxon>Allorhizobium</taxon>
        <taxon>Allorhizobium ampelinum</taxon>
    </lineage>
</organism>
<keyword evidence="2" id="KW-1185">Reference proteome</keyword>
<protein>
    <submittedName>
        <fullName evidence="1">Uncharacterized protein</fullName>
    </submittedName>
</protein>
<dbReference type="AlphaFoldDB" id="B9JWP8"/>
<dbReference type="HOGENOM" id="CLU_2140553_0_0_5"/>
<name>B9JWP8_ALLAM</name>
<reference evidence="1 2" key="1">
    <citation type="journal article" date="2009" name="J. Bacteriol.">
        <title>Genome sequences of three Agrobacterium biovars help elucidate the evolution of multichromosome genomes in bacteria.</title>
        <authorList>
            <person name="Slater S.C."/>
            <person name="Goldman B.S."/>
            <person name="Goodner B."/>
            <person name="Setubal J.C."/>
            <person name="Farrand S.K."/>
            <person name="Nester E.W."/>
            <person name="Burr T.J."/>
            <person name="Banta L."/>
            <person name="Dickerman A.W."/>
            <person name="Paulsen I."/>
            <person name="Otten L."/>
            <person name="Suen G."/>
            <person name="Welch R."/>
            <person name="Almeida N.F."/>
            <person name="Arnold F."/>
            <person name="Burton O.T."/>
            <person name="Du Z."/>
            <person name="Ewing A."/>
            <person name="Godsy E."/>
            <person name="Heisel S."/>
            <person name="Houmiel K.L."/>
            <person name="Jhaveri J."/>
            <person name="Lu J."/>
            <person name="Miller N.M."/>
            <person name="Norton S."/>
            <person name="Chen Q."/>
            <person name="Phoolcharoen W."/>
            <person name="Ohlin V."/>
            <person name="Ondrusek D."/>
            <person name="Pride N."/>
            <person name="Stricklin S.L."/>
            <person name="Sun J."/>
            <person name="Wheeler C."/>
            <person name="Wilson L."/>
            <person name="Zhu H."/>
            <person name="Wood D.W."/>
        </authorList>
    </citation>
    <scope>NUCLEOTIDE SEQUENCE [LARGE SCALE GENOMIC DNA]</scope>
    <source>
        <strain evidence="2">S4 / ATCC BAA-846</strain>
    </source>
</reference>
<dbReference type="Proteomes" id="UP000001596">
    <property type="component" value="Chromosome 1"/>
</dbReference>
<evidence type="ECO:0000313" key="2">
    <source>
        <dbReference type="Proteomes" id="UP000001596"/>
    </source>
</evidence>
<accession>B9JWP8</accession>